<keyword evidence="5" id="KW-1185">Reference proteome</keyword>
<evidence type="ECO:0000313" key="4">
    <source>
        <dbReference type="Proteomes" id="UP000247152"/>
    </source>
</evidence>
<name>A0A317U2Q0_9GAMM</name>
<accession>A0A317U2Q0</accession>
<evidence type="ECO:0000313" key="2">
    <source>
        <dbReference type="EMBL" id="PWY55087.1"/>
    </source>
</evidence>
<dbReference type="EMBL" id="QHJG01000021">
    <property type="protein sequence ID" value="PWY55087.1"/>
    <property type="molecule type" value="Genomic_DNA"/>
</dbReference>
<keyword evidence="1" id="KW-1133">Transmembrane helix</keyword>
<dbReference type="Pfam" id="PF09604">
    <property type="entry name" value="Potass_KdpF"/>
    <property type="match status" value="1"/>
</dbReference>
<dbReference type="Proteomes" id="UP000287374">
    <property type="component" value="Unassembled WGS sequence"/>
</dbReference>
<proteinExistence type="predicted"/>
<reference evidence="2 4" key="1">
    <citation type="submission" date="2018-05" db="EMBL/GenBank/DDBJ databases">
        <title>Legionella qingyii sp.nov., whole genome shotgun sequence.</title>
        <authorList>
            <person name="Wu H."/>
            <person name="Zhu Q."/>
            <person name="Hu C."/>
        </authorList>
    </citation>
    <scope>NUCLEOTIDE SEQUENCE [LARGE SCALE GENOMIC DNA]</scope>
    <source>
        <strain evidence="2 4">HEB18</strain>
    </source>
</reference>
<dbReference type="GO" id="GO:0005886">
    <property type="term" value="C:plasma membrane"/>
    <property type="evidence" value="ECO:0007669"/>
    <property type="project" value="InterPro"/>
</dbReference>
<comment type="caution">
    <text evidence="2">The sequence shown here is derived from an EMBL/GenBank/DDBJ whole genome shotgun (WGS) entry which is preliminary data.</text>
</comment>
<dbReference type="AlphaFoldDB" id="A0A317U2Q0"/>
<evidence type="ECO:0000313" key="5">
    <source>
        <dbReference type="Proteomes" id="UP000287374"/>
    </source>
</evidence>
<keyword evidence="1" id="KW-0472">Membrane</keyword>
<organism evidence="2 4">
    <name type="scientific">Legionella qingyii</name>
    <dbReference type="NCBI Taxonomy" id="2184757"/>
    <lineage>
        <taxon>Bacteria</taxon>
        <taxon>Pseudomonadati</taxon>
        <taxon>Pseudomonadota</taxon>
        <taxon>Gammaproteobacteria</taxon>
        <taxon>Legionellales</taxon>
        <taxon>Legionellaceae</taxon>
        <taxon>Legionella</taxon>
    </lineage>
</organism>
<sequence length="29" mass="3278">MMSLYLSCGIIAFGLLVFLLVVLFKPELF</sequence>
<dbReference type="Proteomes" id="UP000247152">
    <property type="component" value="Unassembled WGS sequence"/>
</dbReference>
<evidence type="ECO:0000313" key="3">
    <source>
        <dbReference type="EMBL" id="RUR25542.1"/>
    </source>
</evidence>
<dbReference type="GO" id="GO:0008556">
    <property type="term" value="F:P-type potassium transmembrane transporter activity"/>
    <property type="evidence" value="ECO:0007669"/>
    <property type="project" value="InterPro"/>
</dbReference>
<evidence type="ECO:0000256" key="1">
    <source>
        <dbReference type="SAM" id="Phobius"/>
    </source>
</evidence>
<dbReference type="InterPro" id="IPR011726">
    <property type="entry name" value="KdpF"/>
</dbReference>
<protein>
    <submittedName>
        <fullName evidence="2">Potassium-transporting ATPase subunit F</fullName>
    </submittedName>
</protein>
<feature type="transmembrane region" description="Helical" evidence="1">
    <location>
        <begin position="5"/>
        <end position="24"/>
    </location>
</feature>
<keyword evidence="1" id="KW-0812">Transmembrane</keyword>
<gene>
    <name evidence="2" type="ORF">DGG96_12955</name>
    <name evidence="3" type="ORF">ELY20_03255</name>
</gene>
<dbReference type="EMBL" id="RZGX01000003">
    <property type="protein sequence ID" value="RUR25542.1"/>
    <property type="molecule type" value="Genomic_DNA"/>
</dbReference>
<reference evidence="3 5" key="2">
    <citation type="submission" date="2018-12" db="EMBL/GenBank/DDBJ databases">
        <title>Legionella sp,whole genome shotgun sequence.</title>
        <authorList>
            <person name="Wu H."/>
        </authorList>
    </citation>
    <scope>NUCLEOTIDE SEQUENCE [LARGE SCALE GENOMIC DNA]</scope>
    <source>
        <strain evidence="5">km489</strain>
        <strain evidence="3">Km489</strain>
    </source>
</reference>